<evidence type="ECO:0000256" key="1">
    <source>
        <dbReference type="SAM" id="MobiDB-lite"/>
    </source>
</evidence>
<dbReference type="Proteomes" id="UP001172673">
    <property type="component" value="Unassembled WGS sequence"/>
</dbReference>
<proteinExistence type="predicted"/>
<evidence type="ECO:0000313" key="2">
    <source>
        <dbReference type="EMBL" id="KAJ9617052.1"/>
    </source>
</evidence>
<sequence>MTQPVIPSFKPTSNPEFDQFLLRWRDRVFMPAAVEPHHRNLMYKPSQQQTVINEPGVTVTMDDGEEIKLDARHAFDKPNTRRSLVELARFLDGNENDTDWKNLIPFLKGLVLSQRKLHGSFPSKITRKACEVGQEQIIMKAVGQPEQTGISLRQHDVARELMLGFHTQAVLENFQGPKLARISRLAEQVALMLQDQLHENPKLEVGECDARTDPVVLAVLLELAAERALHKHDNRDQDSWASNYATKLLHLEGWKPTSDLEGATANEQNHALVALIPVQNAIKMALQVNSISHYWLGKKLKPELKSLTKLIENTAQNLRTSVGNKPRRGLQMYEQLHAMKPVEVTAQATESTPSASPAEVAKEDEQP</sequence>
<gene>
    <name evidence="2" type="ORF">H2200_000773</name>
</gene>
<accession>A0AA39CQN2</accession>
<organism evidence="2 3">
    <name type="scientific">Cladophialophora chaetospira</name>
    <dbReference type="NCBI Taxonomy" id="386627"/>
    <lineage>
        <taxon>Eukaryota</taxon>
        <taxon>Fungi</taxon>
        <taxon>Dikarya</taxon>
        <taxon>Ascomycota</taxon>
        <taxon>Pezizomycotina</taxon>
        <taxon>Eurotiomycetes</taxon>
        <taxon>Chaetothyriomycetidae</taxon>
        <taxon>Chaetothyriales</taxon>
        <taxon>Herpotrichiellaceae</taxon>
        <taxon>Cladophialophora</taxon>
    </lineage>
</organism>
<dbReference type="AlphaFoldDB" id="A0AA39CQN2"/>
<feature type="region of interest" description="Disordered" evidence="1">
    <location>
        <begin position="342"/>
        <end position="367"/>
    </location>
</feature>
<evidence type="ECO:0000313" key="3">
    <source>
        <dbReference type="Proteomes" id="UP001172673"/>
    </source>
</evidence>
<dbReference type="EMBL" id="JAPDRK010000001">
    <property type="protein sequence ID" value="KAJ9617052.1"/>
    <property type="molecule type" value="Genomic_DNA"/>
</dbReference>
<protein>
    <submittedName>
        <fullName evidence="2">Uncharacterized protein</fullName>
    </submittedName>
</protein>
<reference evidence="2" key="1">
    <citation type="submission" date="2022-10" db="EMBL/GenBank/DDBJ databases">
        <title>Culturing micro-colonial fungi from biological soil crusts in the Mojave desert and describing Neophaeococcomyces mojavensis, and introducing the new genera and species Taxawa tesnikishii.</title>
        <authorList>
            <person name="Kurbessoian T."/>
            <person name="Stajich J.E."/>
        </authorList>
    </citation>
    <scope>NUCLEOTIDE SEQUENCE</scope>
    <source>
        <strain evidence="2">TK_41</strain>
    </source>
</reference>
<comment type="caution">
    <text evidence="2">The sequence shown here is derived from an EMBL/GenBank/DDBJ whole genome shotgun (WGS) entry which is preliminary data.</text>
</comment>
<name>A0AA39CQN2_9EURO</name>
<feature type="compositionally biased region" description="Polar residues" evidence="1">
    <location>
        <begin position="346"/>
        <end position="355"/>
    </location>
</feature>
<keyword evidence="3" id="KW-1185">Reference proteome</keyword>